<gene>
    <name evidence="2" type="ORF">JHD44_09120</name>
</gene>
<keyword evidence="3" id="KW-1185">Reference proteome</keyword>
<keyword evidence="1" id="KW-0472">Membrane</keyword>
<evidence type="ECO:0000256" key="1">
    <source>
        <dbReference type="SAM" id="Phobius"/>
    </source>
</evidence>
<evidence type="ECO:0008006" key="4">
    <source>
        <dbReference type="Google" id="ProtNLM"/>
    </source>
</evidence>
<proteinExistence type="predicted"/>
<evidence type="ECO:0000313" key="3">
    <source>
        <dbReference type="Proteomes" id="UP000598488"/>
    </source>
</evidence>
<name>A0ABS0ZB06_9GAMM</name>
<comment type="caution">
    <text evidence="2">The sequence shown here is derived from an EMBL/GenBank/DDBJ whole genome shotgun (WGS) entry which is preliminary data.</text>
</comment>
<feature type="transmembrane region" description="Helical" evidence="1">
    <location>
        <begin position="7"/>
        <end position="30"/>
    </location>
</feature>
<evidence type="ECO:0000313" key="2">
    <source>
        <dbReference type="EMBL" id="MBJ7550840.1"/>
    </source>
</evidence>
<accession>A0ABS0ZB06</accession>
<reference evidence="2 3" key="1">
    <citation type="submission" date="2020-12" db="EMBL/GenBank/DDBJ databases">
        <title>Comparative genome analysis of fungal antagonists Marinomonas ostreistagni 398 and M. spartinae 468.</title>
        <authorList>
            <person name="Fields J.L."/>
            <person name="Mavrodi O.V."/>
            <person name="Biber P.D."/>
            <person name="Indest K.J."/>
            <person name="Mavrodi D.V."/>
        </authorList>
    </citation>
    <scope>NUCLEOTIDE SEQUENCE [LARGE SCALE GENOMIC DNA]</scope>
    <source>
        <strain evidence="2 3">USM7</strain>
    </source>
</reference>
<dbReference type="RefSeq" id="WP_199462447.1">
    <property type="nucleotide sequence ID" value="NZ_JAEMUH010000007.1"/>
</dbReference>
<protein>
    <recommendedName>
        <fullName evidence="4">Type II secretion system protein N</fullName>
    </recommendedName>
</protein>
<dbReference type="Proteomes" id="UP000598488">
    <property type="component" value="Unassembled WGS sequence"/>
</dbReference>
<sequence length="249" mass="28957">MRRKAYLGLTIWFVIVFIIVWVVSLPLQVWHQPLQSRLPRHVTLTQLTGHWWSGTAELSVHNVSDAVHISWSKSSFFQPINWMIQHPHVIGHGQFSMGFMSVSTWIDDLIIEPIMFNDVLSSNGISLQGQAIEITRWYSHFDLHDQRFDAFQVNADWLNGRVRYQQSGQSHIANIDNWQFTGSLQESFPVIELRSNQQNSLLDVKLLADQKLEITVMPKLIELFGQYWPGEDAYPAFVMVQPFTTHWLK</sequence>
<organism evidence="2 3">
    <name type="scientific">Marinomonas ostreistagni</name>
    <dbReference type="NCBI Taxonomy" id="359209"/>
    <lineage>
        <taxon>Bacteria</taxon>
        <taxon>Pseudomonadati</taxon>
        <taxon>Pseudomonadota</taxon>
        <taxon>Gammaproteobacteria</taxon>
        <taxon>Oceanospirillales</taxon>
        <taxon>Oceanospirillaceae</taxon>
        <taxon>Marinomonas</taxon>
    </lineage>
</organism>
<keyword evidence="1" id="KW-1133">Transmembrane helix</keyword>
<dbReference type="EMBL" id="JAEMUH010000007">
    <property type="protein sequence ID" value="MBJ7550840.1"/>
    <property type="molecule type" value="Genomic_DNA"/>
</dbReference>
<keyword evidence="1" id="KW-0812">Transmembrane</keyword>